<accession>A0ABT6NBS6</accession>
<dbReference type="Proteomes" id="UP001158045">
    <property type="component" value="Unassembled WGS sequence"/>
</dbReference>
<dbReference type="PROSITE" id="PS51987">
    <property type="entry name" value="GS_CATALYTIC"/>
    <property type="match status" value="1"/>
</dbReference>
<dbReference type="NCBIfam" id="TIGR00653">
    <property type="entry name" value="GlnA"/>
    <property type="match status" value="1"/>
</dbReference>
<evidence type="ECO:0000313" key="15">
    <source>
        <dbReference type="Proteomes" id="UP001158045"/>
    </source>
</evidence>
<dbReference type="Pfam" id="PF03951">
    <property type="entry name" value="Gln-synt_N"/>
    <property type="match status" value="1"/>
</dbReference>
<dbReference type="SMART" id="SM01230">
    <property type="entry name" value="Gln-synt_C"/>
    <property type="match status" value="1"/>
</dbReference>
<evidence type="ECO:0000256" key="1">
    <source>
        <dbReference type="ARBA" id="ARBA00009897"/>
    </source>
</evidence>
<dbReference type="PROSITE" id="PS00180">
    <property type="entry name" value="GLNA_1"/>
    <property type="match status" value="1"/>
</dbReference>
<gene>
    <name evidence="14" type="primary">glnA</name>
    <name evidence="14" type="ORF">QE109_06920</name>
</gene>
<protein>
    <recommendedName>
        <fullName evidence="3">Glutamine synthetase</fullName>
        <ecNumber evidence="2">6.3.1.2</ecNumber>
    </recommendedName>
    <alternativeName>
        <fullName evidence="8">Glutamate--ammonia ligase</fullName>
    </alternativeName>
    <alternativeName>
        <fullName evidence="7">Glutamine synthetase I alpha</fullName>
    </alternativeName>
</protein>
<keyword evidence="15" id="KW-1185">Reference proteome</keyword>
<comment type="catalytic activity">
    <reaction evidence="9">
        <text>L-glutamate + NH4(+) + ATP = L-glutamine + ADP + phosphate + H(+)</text>
        <dbReference type="Rhea" id="RHEA:16169"/>
        <dbReference type="ChEBI" id="CHEBI:15378"/>
        <dbReference type="ChEBI" id="CHEBI:28938"/>
        <dbReference type="ChEBI" id="CHEBI:29985"/>
        <dbReference type="ChEBI" id="CHEBI:30616"/>
        <dbReference type="ChEBI" id="CHEBI:43474"/>
        <dbReference type="ChEBI" id="CHEBI:58359"/>
        <dbReference type="ChEBI" id="CHEBI:456216"/>
        <dbReference type="EC" id="6.3.1.2"/>
    </reaction>
</comment>
<dbReference type="EMBL" id="JARYZI010000004">
    <property type="protein sequence ID" value="MDH8677872.1"/>
    <property type="molecule type" value="Genomic_DNA"/>
</dbReference>
<evidence type="ECO:0000256" key="9">
    <source>
        <dbReference type="ARBA" id="ARBA00049436"/>
    </source>
</evidence>
<keyword evidence="6" id="KW-0067">ATP-binding</keyword>
<evidence type="ECO:0000256" key="2">
    <source>
        <dbReference type="ARBA" id="ARBA00012937"/>
    </source>
</evidence>
<dbReference type="InterPro" id="IPR008146">
    <property type="entry name" value="Gln_synth_cat_dom"/>
</dbReference>
<dbReference type="InterPro" id="IPR004809">
    <property type="entry name" value="Gln_synth_I"/>
</dbReference>
<dbReference type="Pfam" id="PF00120">
    <property type="entry name" value="Gln-synt_C"/>
    <property type="match status" value="1"/>
</dbReference>
<evidence type="ECO:0000256" key="3">
    <source>
        <dbReference type="ARBA" id="ARBA00021364"/>
    </source>
</evidence>
<evidence type="ECO:0000259" key="13">
    <source>
        <dbReference type="PROSITE" id="PS51987"/>
    </source>
</evidence>
<evidence type="ECO:0000256" key="7">
    <source>
        <dbReference type="ARBA" id="ARBA00030136"/>
    </source>
</evidence>
<evidence type="ECO:0000313" key="14">
    <source>
        <dbReference type="EMBL" id="MDH8677872.1"/>
    </source>
</evidence>
<dbReference type="Gene3D" id="3.10.20.70">
    <property type="entry name" value="Glutamine synthetase, N-terminal domain"/>
    <property type="match status" value="1"/>
</dbReference>
<dbReference type="PROSITE" id="PS51986">
    <property type="entry name" value="GS_BETA_GRASP"/>
    <property type="match status" value="1"/>
</dbReference>
<dbReference type="InterPro" id="IPR008147">
    <property type="entry name" value="Gln_synt_N"/>
</dbReference>
<organism evidence="14 15">
    <name type="scientific">Fusibacter bizertensis</name>
    <dbReference type="NCBI Taxonomy" id="1488331"/>
    <lineage>
        <taxon>Bacteria</taxon>
        <taxon>Bacillati</taxon>
        <taxon>Bacillota</taxon>
        <taxon>Clostridia</taxon>
        <taxon>Eubacteriales</taxon>
        <taxon>Eubacteriales Family XII. Incertae Sedis</taxon>
        <taxon>Fusibacter</taxon>
    </lineage>
</organism>
<evidence type="ECO:0000256" key="11">
    <source>
        <dbReference type="RuleBase" id="RU000384"/>
    </source>
</evidence>
<evidence type="ECO:0000256" key="4">
    <source>
        <dbReference type="ARBA" id="ARBA00022598"/>
    </source>
</evidence>
<dbReference type="SUPFAM" id="SSF55931">
    <property type="entry name" value="Glutamine synthetase/guanido kinase"/>
    <property type="match status" value="1"/>
</dbReference>
<sequence>MFKNHQEVQEFCKNNEIEFIDFKLLDLAGRWHHLTITPRRFTSETIEYGIGFDGSSYGFLSVEKSDMVFKPDLNAYFIDPFNEAKTLVFMTRLYNVGETHTRFESDPRYICEKVDAYMKAEGFADQALLGPEFEYYTFDSCHYQMTPQSTGYQIDTVQAVWNSNRPENNNGYIVSHKGGYHVDRPKDVNFDMRNEMVRILESLNVPVKYHHPEVGGPGQQEIELDFEGPVVMGDRSMLVKYVIKNTAQLYDRTATFMPKPIFGEAGNGMHVHMQLLENNANLFYEKGGYSDMSQIGLYAIGGILKHAASVMAFTNPSTNSFKRLVPGYEAPVSICFGTANRSSVIRIPGYATQPMRKRFEFRPADATANPYLAFSALMMAMFDGIKNKIDPVAHNFGPLDVNIFKLSDEERGKINALPKNLFEVVEALKTDQAYLLSGGVFTKEILKDQMDYLLKEAIEESILPSAREYKMYYDL</sequence>
<feature type="domain" description="GS catalytic" evidence="13">
    <location>
        <begin position="107"/>
        <end position="475"/>
    </location>
</feature>
<dbReference type="RefSeq" id="WP_281093701.1">
    <property type="nucleotide sequence ID" value="NZ_JARYZI010000004.1"/>
</dbReference>
<comment type="similarity">
    <text evidence="1 10 11">Belongs to the glutamine synthetase family.</text>
</comment>
<dbReference type="InterPro" id="IPR014746">
    <property type="entry name" value="Gln_synth/guanido_kin_cat_dom"/>
</dbReference>
<dbReference type="GO" id="GO:0004356">
    <property type="term" value="F:glutamine synthetase activity"/>
    <property type="evidence" value="ECO:0007669"/>
    <property type="project" value="UniProtKB-EC"/>
</dbReference>
<keyword evidence="4 14" id="KW-0436">Ligase</keyword>
<dbReference type="InterPro" id="IPR036651">
    <property type="entry name" value="Gln_synt_N_sf"/>
</dbReference>
<evidence type="ECO:0000256" key="5">
    <source>
        <dbReference type="ARBA" id="ARBA00022741"/>
    </source>
</evidence>
<keyword evidence="5" id="KW-0547">Nucleotide-binding</keyword>
<evidence type="ECO:0000256" key="10">
    <source>
        <dbReference type="PROSITE-ProRule" id="PRU01330"/>
    </source>
</evidence>
<evidence type="ECO:0000256" key="6">
    <source>
        <dbReference type="ARBA" id="ARBA00022840"/>
    </source>
</evidence>
<dbReference type="SUPFAM" id="SSF54368">
    <property type="entry name" value="Glutamine synthetase, N-terminal domain"/>
    <property type="match status" value="1"/>
</dbReference>
<dbReference type="InterPro" id="IPR027302">
    <property type="entry name" value="Gln_synth_N_conserv_site"/>
</dbReference>
<comment type="caution">
    <text evidence="14">The sequence shown here is derived from an EMBL/GenBank/DDBJ whole genome shotgun (WGS) entry which is preliminary data.</text>
</comment>
<evidence type="ECO:0000259" key="12">
    <source>
        <dbReference type="PROSITE" id="PS51986"/>
    </source>
</evidence>
<feature type="domain" description="GS beta-grasp" evidence="12">
    <location>
        <begin position="15"/>
        <end position="98"/>
    </location>
</feature>
<dbReference type="Gene3D" id="3.30.590.10">
    <property type="entry name" value="Glutamine synthetase/guanido kinase, catalytic domain"/>
    <property type="match status" value="1"/>
</dbReference>
<proteinExistence type="inferred from homology"/>
<dbReference type="EC" id="6.3.1.2" evidence="2"/>
<reference evidence="14 15" key="1">
    <citation type="submission" date="2023-04" db="EMBL/GenBank/DDBJ databases">
        <title>Fusibacter bizertensis strain WBS, isolated from littoral bottom sediments of the Arctic seas - biochemical and genomic analysis.</title>
        <authorList>
            <person name="Brioukhanov A.L."/>
        </authorList>
    </citation>
    <scope>NUCLEOTIDE SEQUENCE [LARGE SCALE GENOMIC DNA]</scope>
    <source>
        <strain evidence="14 15">WBS</strain>
    </source>
</reference>
<dbReference type="PANTHER" id="PTHR43407:SF1">
    <property type="entry name" value="LENGSIN"/>
    <property type="match status" value="1"/>
</dbReference>
<evidence type="ECO:0000256" key="8">
    <source>
        <dbReference type="ARBA" id="ARBA00030668"/>
    </source>
</evidence>
<name>A0ABT6NBS6_9FIRM</name>
<dbReference type="PANTHER" id="PTHR43407">
    <property type="entry name" value="GLUTAMINE SYNTHETASE"/>
    <property type="match status" value="1"/>
</dbReference>